<sequence length="124" mass="13992">MLNFELLNQEGILRVSPSAPLQVRDFAQLSEVADRYLASHEALKGLIITTDDFEGWEDFSALVSHVKFVREHHKHIRKVAVVSDDSRLKVMPAIASHFVDADIRHFDSGHQQEAFDWINPAGSA</sequence>
<proteinExistence type="predicted"/>
<gene>
    <name evidence="1" type="ORF">G8770_04755</name>
</gene>
<evidence type="ECO:0000313" key="2">
    <source>
        <dbReference type="Proteomes" id="UP000787472"/>
    </source>
</evidence>
<reference evidence="1" key="1">
    <citation type="submission" date="2020-03" db="EMBL/GenBank/DDBJ databases">
        <authorList>
            <person name="Guo F."/>
        </authorList>
    </citation>
    <scope>NUCLEOTIDE SEQUENCE</scope>
    <source>
        <strain evidence="1">JCM 30134</strain>
    </source>
</reference>
<evidence type="ECO:0000313" key="1">
    <source>
        <dbReference type="EMBL" id="NHO64847.1"/>
    </source>
</evidence>
<keyword evidence="2" id="KW-1185">Reference proteome</keyword>
<dbReference type="SUPFAM" id="SSF52091">
    <property type="entry name" value="SpoIIaa-like"/>
    <property type="match status" value="1"/>
</dbReference>
<comment type="caution">
    <text evidence="1">The sequence shown here is derived from an EMBL/GenBank/DDBJ whole genome shotgun (WGS) entry which is preliminary data.</text>
</comment>
<dbReference type="InterPro" id="IPR021866">
    <property type="entry name" value="SpoIIAA-like"/>
</dbReference>
<dbReference type="RefSeq" id="WP_167182491.1">
    <property type="nucleotide sequence ID" value="NZ_JAAONZ010000003.1"/>
</dbReference>
<dbReference type="InterPro" id="IPR036513">
    <property type="entry name" value="STAS_dom_sf"/>
</dbReference>
<organism evidence="1 2">
    <name type="scientific">Pseudomaricurvus hydrocarbonicus</name>
    <dbReference type="NCBI Taxonomy" id="1470433"/>
    <lineage>
        <taxon>Bacteria</taxon>
        <taxon>Pseudomonadati</taxon>
        <taxon>Pseudomonadota</taxon>
        <taxon>Gammaproteobacteria</taxon>
        <taxon>Cellvibrionales</taxon>
        <taxon>Cellvibrionaceae</taxon>
        <taxon>Pseudomaricurvus</taxon>
    </lineage>
</organism>
<dbReference type="EMBL" id="JAAONZ010000003">
    <property type="protein sequence ID" value="NHO64847.1"/>
    <property type="molecule type" value="Genomic_DNA"/>
</dbReference>
<dbReference type="Gene3D" id="3.40.50.10600">
    <property type="entry name" value="SpoIIaa-like domains"/>
    <property type="match status" value="1"/>
</dbReference>
<dbReference type="AlphaFoldDB" id="A0A9E5JYW8"/>
<accession>A0A9E5JYW8</accession>
<dbReference type="InterPro" id="IPR038396">
    <property type="entry name" value="SpoIIAA-like_sf"/>
</dbReference>
<dbReference type="Proteomes" id="UP000787472">
    <property type="component" value="Unassembled WGS sequence"/>
</dbReference>
<name>A0A9E5JYW8_9GAMM</name>
<dbReference type="Pfam" id="PF11964">
    <property type="entry name" value="SpoIIAA-like"/>
    <property type="match status" value="1"/>
</dbReference>
<protein>
    <submittedName>
        <fullName evidence="1">STAS/SEC14 domain-containing protein</fullName>
    </submittedName>
</protein>